<dbReference type="Proteomes" id="UP001200741">
    <property type="component" value="Unassembled WGS sequence"/>
</dbReference>
<dbReference type="PANTHER" id="PTHR13754:SF13">
    <property type="entry name" value="METALLO-BETA-LACTAMASE SUPERFAMILY PROTEIN (AFU_ORTHOLOGUE AFUA_3G07630)"/>
    <property type="match status" value="1"/>
</dbReference>
<feature type="domain" description="Metallo-beta-lactamase" evidence="3">
    <location>
        <begin position="54"/>
        <end position="117"/>
    </location>
</feature>
<comment type="caution">
    <text evidence="4">The sequence shown here is derived from an EMBL/GenBank/DDBJ whole genome shotgun (WGS) entry which is preliminary data.</text>
</comment>
<keyword evidence="5" id="KW-1185">Reference proteome</keyword>
<proteinExistence type="predicted"/>
<evidence type="ECO:0000256" key="1">
    <source>
        <dbReference type="SAM" id="MobiDB-lite"/>
    </source>
</evidence>
<dbReference type="Pfam" id="PF00753">
    <property type="entry name" value="Lactamase_B"/>
    <property type="match status" value="1"/>
</dbReference>
<evidence type="ECO:0000256" key="2">
    <source>
        <dbReference type="SAM" id="SignalP"/>
    </source>
</evidence>
<dbReference type="PANTHER" id="PTHR13754">
    <property type="entry name" value="METALLO-BETA-LACTAMASE SUPERFAMILY PROTEIN"/>
    <property type="match status" value="1"/>
</dbReference>
<dbReference type="RefSeq" id="WP_233371196.1">
    <property type="nucleotide sequence ID" value="NZ_JAJTWU010000002.1"/>
</dbReference>
<name>A0ABS8XND7_9BURK</name>
<accession>A0ABS8XND7</accession>
<dbReference type="InterPro" id="IPR052926">
    <property type="entry name" value="Metallo-beta-lactamase_dom"/>
</dbReference>
<reference evidence="4 5" key="1">
    <citation type="submission" date="2021-12" db="EMBL/GenBank/DDBJ databases">
        <title>Genome seq of P8.</title>
        <authorList>
            <person name="Seo T."/>
        </authorList>
    </citation>
    <scope>NUCLEOTIDE SEQUENCE [LARGE SCALE GENOMIC DNA]</scope>
    <source>
        <strain evidence="4 5">P8</strain>
    </source>
</reference>
<evidence type="ECO:0000259" key="3">
    <source>
        <dbReference type="Pfam" id="PF00753"/>
    </source>
</evidence>
<feature type="region of interest" description="Disordered" evidence="1">
    <location>
        <begin position="137"/>
        <end position="159"/>
    </location>
</feature>
<gene>
    <name evidence="4" type="ORF">LXT13_07510</name>
</gene>
<evidence type="ECO:0000313" key="4">
    <source>
        <dbReference type="EMBL" id="MCE4554291.1"/>
    </source>
</evidence>
<feature type="compositionally biased region" description="Basic and acidic residues" evidence="1">
    <location>
        <begin position="137"/>
        <end position="147"/>
    </location>
</feature>
<keyword evidence="2" id="KW-0732">Signal</keyword>
<feature type="signal peptide" evidence="2">
    <location>
        <begin position="1"/>
        <end position="21"/>
    </location>
</feature>
<evidence type="ECO:0000313" key="5">
    <source>
        <dbReference type="Proteomes" id="UP001200741"/>
    </source>
</evidence>
<dbReference type="SUPFAM" id="SSF56281">
    <property type="entry name" value="Metallo-hydrolase/oxidoreductase"/>
    <property type="match status" value="1"/>
</dbReference>
<dbReference type="InterPro" id="IPR001279">
    <property type="entry name" value="Metallo-B-lactamas"/>
</dbReference>
<sequence>MRIPVIAFFLALCVISPGAHAAAAAKRPTQVRDLKITILSTMVADYGTRGEWGFSALVEADGHKLLVDTGLAPGTVLENARALGIDLSDVEDVVLTHNHDDHTGGLISLREALQVRNPRAMSRVHLASAAFLSRPEDGADLPREASRGDGTSGHPVFRA</sequence>
<organism evidence="4 5">
    <name type="scientific">Pelomonas cellulosilytica</name>
    <dbReference type="NCBI Taxonomy" id="2906762"/>
    <lineage>
        <taxon>Bacteria</taxon>
        <taxon>Pseudomonadati</taxon>
        <taxon>Pseudomonadota</taxon>
        <taxon>Betaproteobacteria</taxon>
        <taxon>Burkholderiales</taxon>
        <taxon>Sphaerotilaceae</taxon>
        <taxon>Roseateles</taxon>
    </lineage>
</organism>
<dbReference type="InterPro" id="IPR036866">
    <property type="entry name" value="RibonucZ/Hydroxyglut_hydro"/>
</dbReference>
<feature type="chain" id="PRO_5046112479" evidence="2">
    <location>
        <begin position="22"/>
        <end position="159"/>
    </location>
</feature>
<protein>
    <submittedName>
        <fullName evidence="4">MBL fold metallo-hydrolase</fullName>
    </submittedName>
</protein>
<dbReference type="Gene3D" id="3.60.15.10">
    <property type="entry name" value="Ribonuclease Z/Hydroxyacylglutathione hydrolase-like"/>
    <property type="match status" value="1"/>
</dbReference>
<dbReference type="EMBL" id="JAJTWU010000002">
    <property type="protein sequence ID" value="MCE4554291.1"/>
    <property type="molecule type" value="Genomic_DNA"/>
</dbReference>